<reference evidence="3 4" key="1">
    <citation type="submission" date="2024-10" db="EMBL/GenBank/DDBJ databases">
        <title>Updated reference genomes for cyclostephanoid diatoms.</title>
        <authorList>
            <person name="Roberts W.R."/>
            <person name="Alverson A.J."/>
        </authorList>
    </citation>
    <scope>NUCLEOTIDE SEQUENCE [LARGE SCALE GENOMIC DNA]</scope>
    <source>
        <strain evidence="3 4">AJA228-03</strain>
    </source>
</reference>
<accession>A0ABD3RNA1</accession>
<organism evidence="3 4">
    <name type="scientific">Cyclostephanos tholiformis</name>
    <dbReference type="NCBI Taxonomy" id="382380"/>
    <lineage>
        <taxon>Eukaryota</taxon>
        <taxon>Sar</taxon>
        <taxon>Stramenopiles</taxon>
        <taxon>Ochrophyta</taxon>
        <taxon>Bacillariophyta</taxon>
        <taxon>Coscinodiscophyceae</taxon>
        <taxon>Thalassiosirophycidae</taxon>
        <taxon>Stephanodiscales</taxon>
        <taxon>Stephanodiscaceae</taxon>
        <taxon>Cyclostephanos</taxon>
    </lineage>
</organism>
<evidence type="ECO:0000313" key="4">
    <source>
        <dbReference type="Proteomes" id="UP001530377"/>
    </source>
</evidence>
<feature type="transmembrane region" description="Helical" evidence="2">
    <location>
        <begin position="212"/>
        <end position="231"/>
    </location>
</feature>
<name>A0ABD3RNA1_9STRA</name>
<feature type="transmembrane region" description="Helical" evidence="2">
    <location>
        <begin position="36"/>
        <end position="60"/>
    </location>
</feature>
<evidence type="ECO:0000256" key="1">
    <source>
        <dbReference type="SAM" id="MobiDB-lite"/>
    </source>
</evidence>
<evidence type="ECO:0000313" key="3">
    <source>
        <dbReference type="EMBL" id="KAL3809040.1"/>
    </source>
</evidence>
<comment type="caution">
    <text evidence="3">The sequence shown here is derived from an EMBL/GenBank/DDBJ whole genome shotgun (WGS) entry which is preliminary data.</text>
</comment>
<proteinExistence type="predicted"/>
<dbReference type="EMBL" id="JALLPB020000447">
    <property type="protein sequence ID" value="KAL3809040.1"/>
    <property type="molecule type" value="Genomic_DNA"/>
</dbReference>
<feature type="transmembrane region" description="Helical" evidence="2">
    <location>
        <begin position="81"/>
        <end position="98"/>
    </location>
</feature>
<sequence>MTTTMTTATSNQERTTDIRSIPPSSSSARLLDRNTILWWATLSLISLVNICVWVYSYRALIPSGSVTSNDDDRPHHVYQRYHLFLSGIYVFVCAYRSFLPRIDLERYCLWDTPLSSIFLGRLSATIAEVCFACQIALFLRRLGTVHEHPYSVLLSLLLVPAISIAQIFCWCGVVTLNHGYHAMEESIWAICALFVGLELGSLVIFHPDKSSLFVLGTCGSLGCFAFVYFMVTVDVPMYVRRWREGRGGGGKAMAEGMDGSSGKTTRPVLLRRMTTLEGGMDAIQRRVVTKSWHIWKEETMWLTGYFSSAVWVSLFLIHLPVPA</sequence>
<protein>
    <submittedName>
        <fullName evidence="3">Uncharacterized protein</fullName>
    </submittedName>
</protein>
<feature type="compositionally biased region" description="Low complexity" evidence="1">
    <location>
        <begin position="18"/>
        <end position="27"/>
    </location>
</feature>
<evidence type="ECO:0000256" key="2">
    <source>
        <dbReference type="SAM" id="Phobius"/>
    </source>
</evidence>
<feature type="transmembrane region" description="Helical" evidence="2">
    <location>
        <begin position="187"/>
        <end position="205"/>
    </location>
</feature>
<keyword evidence="2" id="KW-1133">Transmembrane helix</keyword>
<dbReference type="Proteomes" id="UP001530377">
    <property type="component" value="Unassembled WGS sequence"/>
</dbReference>
<gene>
    <name evidence="3" type="ORF">ACHAXA_004543</name>
</gene>
<dbReference type="AlphaFoldDB" id="A0ABD3RNA1"/>
<feature type="region of interest" description="Disordered" evidence="1">
    <location>
        <begin position="1"/>
        <end position="27"/>
    </location>
</feature>
<keyword evidence="2" id="KW-0812">Transmembrane</keyword>
<feature type="transmembrane region" description="Helical" evidence="2">
    <location>
        <begin position="300"/>
        <end position="321"/>
    </location>
</feature>
<feature type="transmembrane region" description="Helical" evidence="2">
    <location>
        <begin position="118"/>
        <end position="139"/>
    </location>
</feature>
<keyword evidence="2" id="KW-0472">Membrane</keyword>
<keyword evidence="4" id="KW-1185">Reference proteome</keyword>
<feature type="transmembrane region" description="Helical" evidence="2">
    <location>
        <begin position="151"/>
        <end position="175"/>
    </location>
</feature>